<dbReference type="EMBL" id="MN045230">
    <property type="protein sequence ID" value="QEG07916.1"/>
    <property type="molecule type" value="Genomic_DNA"/>
</dbReference>
<proteinExistence type="predicted"/>
<name>A0A5B9N5S0_9CAUD</name>
<gene>
    <name evidence="1" type="ORF">CPT_Magnus_037</name>
</gene>
<dbReference type="Proteomes" id="UP000325262">
    <property type="component" value="Segment"/>
</dbReference>
<keyword evidence="2" id="KW-1185">Reference proteome</keyword>
<accession>A0A5B9N5S0</accession>
<evidence type="ECO:0000313" key="1">
    <source>
        <dbReference type="EMBL" id="QEG07916.1"/>
    </source>
</evidence>
<sequence length="44" mass="4855">MPEIGRRSQEADDSDEWPVALKVRFLSLSALSVVVNAQADARVQ</sequence>
<evidence type="ECO:0000313" key="2">
    <source>
        <dbReference type="Proteomes" id="UP000325262"/>
    </source>
</evidence>
<protein>
    <submittedName>
        <fullName evidence="1">Uncharacterized protein</fullName>
    </submittedName>
</protein>
<reference evidence="1 2" key="1">
    <citation type="submission" date="2019-06" db="EMBL/GenBank/DDBJ databases">
        <title>Complete Genome Sequence of Klebsiella pneumoniae Myophage Magnus.</title>
        <authorList>
            <person name="Acevedo Ugarriza L.E."/>
            <person name="Michalik J."/>
            <person name="Newkirk H."/>
            <person name="Liu M."/>
            <person name="Gill J.J."/>
            <person name="Ramsey J."/>
        </authorList>
    </citation>
    <scope>NUCLEOTIDE SEQUENCE [LARGE SCALE GENOMIC DNA]</scope>
</reference>
<organism evidence="1 2">
    <name type="scientific">Klebsiella phage Magnus</name>
    <dbReference type="NCBI Taxonomy" id="2589660"/>
    <lineage>
        <taxon>Viruses</taxon>
        <taxon>Duplodnaviria</taxon>
        <taxon>Heunggongvirae</taxon>
        <taxon>Uroviricota</taxon>
        <taxon>Caudoviricetes</taxon>
        <taxon>Pantevenvirales</taxon>
        <taxon>Ackermannviridae</taxon>
        <taxon>Taipeivirus</taxon>
        <taxon>Taipeivirus magnus</taxon>
    </lineage>
</organism>